<sequence>MVWRFLVENCRSLTALDLSNTTESRDSAAAAIGEAKNLDKLLGQCKLITNIGIGCIAVGCSKLKTIGLKWSLGIGDLGVELVAVKCKELRNLDLSYLSSQVYSTSVNLATETAIVWPISGANDVPN</sequence>
<dbReference type="EnsemblPlants" id="AUR62039176-RA">
    <property type="protein sequence ID" value="AUR62039176-RA:cds"/>
    <property type="gene ID" value="AUR62039176"/>
</dbReference>
<dbReference type="AlphaFoldDB" id="A0A803N223"/>
<dbReference type="SUPFAM" id="SSF52047">
    <property type="entry name" value="RNI-like"/>
    <property type="match status" value="1"/>
</dbReference>
<organism evidence="1 2">
    <name type="scientific">Chenopodium quinoa</name>
    <name type="common">Quinoa</name>
    <dbReference type="NCBI Taxonomy" id="63459"/>
    <lineage>
        <taxon>Eukaryota</taxon>
        <taxon>Viridiplantae</taxon>
        <taxon>Streptophyta</taxon>
        <taxon>Embryophyta</taxon>
        <taxon>Tracheophyta</taxon>
        <taxon>Spermatophyta</taxon>
        <taxon>Magnoliopsida</taxon>
        <taxon>eudicotyledons</taxon>
        <taxon>Gunneridae</taxon>
        <taxon>Pentapetalae</taxon>
        <taxon>Caryophyllales</taxon>
        <taxon>Chenopodiaceae</taxon>
        <taxon>Chenopodioideae</taxon>
        <taxon>Atripliceae</taxon>
        <taxon>Chenopodium</taxon>
    </lineage>
</organism>
<dbReference type="Proteomes" id="UP000596660">
    <property type="component" value="Unplaced"/>
</dbReference>
<proteinExistence type="predicted"/>
<dbReference type="Gene3D" id="3.80.10.10">
    <property type="entry name" value="Ribonuclease Inhibitor"/>
    <property type="match status" value="1"/>
</dbReference>
<dbReference type="Gramene" id="AUR62039176-RA">
    <property type="protein sequence ID" value="AUR62039176-RA:cds"/>
    <property type="gene ID" value="AUR62039176"/>
</dbReference>
<dbReference type="InterPro" id="IPR032675">
    <property type="entry name" value="LRR_dom_sf"/>
</dbReference>
<keyword evidence="2" id="KW-1185">Reference proteome</keyword>
<reference evidence="1" key="1">
    <citation type="journal article" date="2017" name="Nature">
        <title>The genome of Chenopodium quinoa.</title>
        <authorList>
            <person name="Jarvis D.E."/>
            <person name="Ho Y.S."/>
            <person name="Lightfoot D.J."/>
            <person name="Schmoeckel S.M."/>
            <person name="Li B."/>
            <person name="Borm T.J.A."/>
            <person name="Ohyanagi H."/>
            <person name="Mineta K."/>
            <person name="Michell C.T."/>
            <person name="Saber N."/>
            <person name="Kharbatia N.M."/>
            <person name="Rupper R.R."/>
            <person name="Sharp A.R."/>
            <person name="Dally N."/>
            <person name="Boughton B.A."/>
            <person name="Woo Y.H."/>
            <person name="Gao G."/>
            <person name="Schijlen E.G.W.M."/>
            <person name="Guo X."/>
            <person name="Momin A.A."/>
            <person name="Negrao S."/>
            <person name="Al-Babili S."/>
            <person name="Gehring C."/>
            <person name="Roessner U."/>
            <person name="Jung C."/>
            <person name="Murphy K."/>
            <person name="Arold S.T."/>
            <person name="Gojobori T."/>
            <person name="van der Linden C.G."/>
            <person name="van Loo E.N."/>
            <person name="Jellen E.N."/>
            <person name="Maughan P.J."/>
            <person name="Tester M."/>
        </authorList>
    </citation>
    <scope>NUCLEOTIDE SEQUENCE [LARGE SCALE GENOMIC DNA]</scope>
    <source>
        <strain evidence="1">cv. PI 614886</strain>
    </source>
</reference>
<name>A0A803N223_CHEQI</name>
<protein>
    <submittedName>
        <fullName evidence="1">Uncharacterized protein</fullName>
    </submittedName>
</protein>
<reference evidence="1" key="2">
    <citation type="submission" date="2021-03" db="UniProtKB">
        <authorList>
            <consortium name="EnsemblPlants"/>
        </authorList>
    </citation>
    <scope>IDENTIFICATION</scope>
</reference>
<evidence type="ECO:0000313" key="1">
    <source>
        <dbReference type="EnsemblPlants" id="AUR62039176-RA:cds"/>
    </source>
</evidence>
<accession>A0A803N223</accession>
<evidence type="ECO:0000313" key="2">
    <source>
        <dbReference type="Proteomes" id="UP000596660"/>
    </source>
</evidence>